<feature type="compositionally biased region" description="Low complexity" evidence="1">
    <location>
        <begin position="599"/>
        <end position="611"/>
    </location>
</feature>
<comment type="caution">
    <text evidence="2">The sequence shown here is derived from an EMBL/GenBank/DDBJ whole genome shotgun (WGS) entry which is preliminary data.</text>
</comment>
<dbReference type="Proteomes" id="UP000192247">
    <property type="component" value="Unassembled WGS sequence"/>
</dbReference>
<feature type="compositionally biased region" description="Polar residues" evidence="1">
    <location>
        <begin position="36"/>
        <end position="51"/>
    </location>
</feature>
<evidence type="ECO:0000256" key="1">
    <source>
        <dbReference type="SAM" id="MobiDB-lite"/>
    </source>
</evidence>
<proteinExistence type="predicted"/>
<feature type="compositionally biased region" description="Basic and acidic residues" evidence="1">
    <location>
        <begin position="142"/>
        <end position="157"/>
    </location>
</feature>
<feature type="compositionally biased region" description="Low complexity" evidence="1">
    <location>
        <begin position="1"/>
        <end position="12"/>
    </location>
</feature>
<feature type="compositionally biased region" description="Polar residues" evidence="1">
    <location>
        <begin position="613"/>
        <end position="622"/>
    </location>
</feature>
<keyword evidence="3" id="KW-1185">Reference proteome</keyword>
<gene>
    <name evidence="2" type="ORF">BIW11_08337</name>
</gene>
<feature type="compositionally biased region" description="Low complexity" evidence="1">
    <location>
        <begin position="52"/>
        <end position="66"/>
    </location>
</feature>
<reference evidence="2 3" key="1">
    <citation type="journal article" date="2017" name="Gigascience">
        <title>Draft genome of the honey bee ectoparasitic mite, Tropilaelaps mercedesae, is shaped by the parasitic life history.</title>
        <authorList>
            <person name="Dong X."/>
            <person name="Armstrong S.D."/>
            <person name="Xia D."/>
            <person name="Makepeace B.L."/>
            <person name="Darby A.C."/>
            <person name="Kadowaki T."/>
        </authorList>
    </citation>
    <scope>NUCLEOTIDE SEQUENCE [LARGE SCALE GENOMIC DNA]</scope>
    <source>
        <strain evidence="2">Wuxi-XJTLU</strain>
    </source>
</reference>
<dbReference type="EMBL" id="MNPL01006175">
    <property type="protein sequence ID" value="OQR75564.1"/>
    <property type="molecule type" value="Genomic_DNA"/>
</dbReference>
<feature type="region of interest" description="Disordered" evidence="1">
    <location>
        <begin position="367"/>
        <end position="436"/>
    </location>
</feature>
<dbReference type="AlphaFoldDB" id="A0A1V9XPZ1"/>
<evidence type="ECO:0000313" key="2">
    <source>
        <dbReference type="EMBL" id="OQR75564.1"/>
    </source>
</evidence>
<feature type="region of interest" description="Disordered" evidence="1">
    <location>
        <begin position="599"/>
        <end position="622"/>
    </location>
</feature>
<feature type="region of interest" description="Disordered" evidence="1">
    <location>
        <begin position="480"/>
        <end position="523"/>
    </location>
</feature>
<feature type="region of interest" description="Disordered" evidence="1">
    <location>
        <begin position="537"/>
        <end position="559"/>
    </location>
</feature>
<feature type="compositionally biased region" description="Low complexity" evidence="1">
    <location>
        <begin position="405"/>
        <end position="435"/>
    </location>
</feature>
<feature type="region of interest" description="Disordered" evidence="1">
    <location>
        <begin position="142"/>
        <end position="173"/>
    </location>
</feature>
<feature type="region of interest" description="Disordered" evidence="1">
    <location>
        <begin position="1"/>
        <end position="101"/>
    </location>
</feature>
<dbReference type="InParanoid" id="A0A1V9XPZ1"/>
<evidence type="ECO:0000313" key="3">
    <source>
        <dbReference type="Proteomes" id="UP000192247"/>
    </source>
</evidence>
<organism evidence="2 3">
    <name type="scientific">Tropilaelaps mercedesae</name>
    <dbReference type="NCBI Taxonomy" id="418985"/>
    <lineage>
        <taxon>Eukaryota</taxon>
        <taxon>Metazoa</taxon>
        <taxon>Ecdysozoa</taxon>
        <taxon>Arthropoda</taxon>
        <taxon>Chelicerata</taxon>
        <taxon>Arachnida</taxon>
        <taxon>Acari</taxon>
        <taxon>Parasitiformes</taxon>
        <taxon>Mesostigmata</taxon>
        <taxon>Gamasina</taxon>
        <taxon>Dermanyssoidea</taxon>
        <taxon>Laelapidae</taxon>
        <taxon>Tropilaelaps</taxon>
    </lineage>
</organism>
<protein>
    <submittedName>
        <fullName evidence="2">Uncharacterized protein</fullName>
    </submittedName>
</protein>
<feature type="compositionally biased region" description="Polar residues" evidence="1">
    <location>
        <begin position="19"/>
        <end position="29"/>
    </location>
</feature>
<accession>A0A1V9XPZ1</accession>
<sequence>MSTSTTVTLTLKSKPKIQPIQSAPKSPSTAVKLRLTKTNGQASSPGTSPVQTSAPTSGSTVVPSSTEASSTSERKSPPKNGTGAAPKLVRKLSVTSPGQSIAKDIRDEPIVYPPRAKVLSRFPLKRNSFDRSAFGVELKRVDRSASVSKDTKKEEAKTNGNVSTIPPEQLPTKPEEAAVKTEENAVVSSVVVNGVATQPDSTEADIQINGNPVPIGEPTASNVVENGQAEAISEKDKENITVKIKDTGEESKKELVRKTVLRKSVKKKSSTAVECRTTAVDENVTAQAIANGNPEPKATVSVVCSASQIETTSTQIDEITSAALSEKQTMATTTTMTDKSKVAAEVSEDVGANPIPLSESADMALSCSSATSEERLEDEIEEVSSSSTLTPAPSEERELALPTITTTATTTAATTTTTTTSETEASAVVTTTTSSPAARPRIANTLNVHIINSTSDSCSSTSIVNESDAATREAGLAAEAGPIGGTQMPSEAESSRAEDLVQTPRLATHPNTNVATPKAAKGDVTASAIERLSATGASPKDVVAAKPPKPDTASEAEKDTVMKSVKNATASAIGKTLQKPLNLAQKVLEAALHVKSPSNNSASQAASTCNAQPMPSTSFSTPQTGAVAPVISAGSSLVERVPTFAPGYQSQPPSRPSSVMANIQTVDIRNLDLQFDDDSVP</sequence>
<name>A0A1V9XPZ1_9ACAR</name>